<protein>
    <recommendedName>
        <fullName evidence="5">HTH tetR-type domain-containing protein</fullName>
    </recommendedName>
</protein>
<gene>
    <name evidence="6" type="ORF">MPUL_13520</name>
</gene>
<dbReference type="InterPro" id="IPR001647">
    <property type="entry name" value="HTH_TetR"/>
</dbReference>
<feature type="domain" description="HTH tetR-type" evidence="5">
    <location>
        <begin position="17"/>
        <end position="77"/>
    </location>
</feature>
<dbReference type="PANTHER" id="PTHR30055:SF234">
    <property type="entry name" value="HTH-TYPE TRANSCRIPTIONAL REGULATOR BETI"/>
    <property type="match status" value="1"/>
</dbReference>
<keyword evidence="3" id="KW-0804">Transcription</keyword>
<keyword evidence="7" id="KW-1185">Reference proteome</keyword>
<name>A0A7I7UFG3_MYCPV</name>
<feature type="DNA-binding region" description="H-T-H motif" evidence="4">
    <location>
        <begin position="40"/>
        <end position="59"/>
    </location>
</feature>
<dbReference type="Pfam" id="PF00440">
    <property type="entry name" value="TetR_N"/>
    <property type="match status" value="1"/>
</dbReference>
<dbReference type="EMBL" id="AP022599">
    <property type="protein sequence ID" value="BBY80194.1"/>
    <property type="molecule type" value="Genomic_DNA"/>
</dbReference>
<sequence length="209" mass="23436">MSPALKRRPKTNRERVEESTLALIASAIELFARQGYERTTAAEIGTNAGFSRNMVRDRYGSKEALLQSVFDEFARKLLPAVRRERIGNGLERVLGQIDDLLHAVQREPETMRAMIVLTFETPGPLQQFAGWFDTLIGNYQAELAGHLSDGVTDGSVAAGIDPAREAEVLVSYAIGLCFRSALRRDGYDFAGEIRAFRDRAAQRYARRRR</sequence>
<dbReference type="Proteomes" id="UP000467252">
    <property type="component" value="Chromosome"/>
</dbReference>
<evidence type="ECO:0000313" key="7">
    <source>
        <dbReference type="Proteomes" id="UP000467252"/>
    </source>
</evidence>
<dbReference type="AlphaFoldDB" id="A0A7I7UFG3"/>
<dbReference type="InterPro" id="IPR050109">
    <property type="entry name" value="HTH-type_TetR-like_transc_reg"/>
</dbReference>
<reference evidence="6 7" key="1">
    <citation type="journal article" date="2019" name="Emerg. Microbes Infect.">
        <title>Comprehensive subspecies identification of 175 nontuberculous mycobacteria species based on 7547 genomic profiles.</title>
        <authorList>
            <person name="Matsumoto Y."/>
            <person name="Kinjo T."/>
            <person name="Motooka D."/>
            <person name="Nabeya D."/>
            <person name="Jung N."/>
            <person name="Uechi K."/>
            <person name="Horii T."/>
            <person name="Iida T."/>
            <person name="Fujita J."/>
            <person name="Nakamura S."/>
        </authorList>
    </citation>
    <scope>NUCLEOTIDE SEQUENCE [LARGE SCALE GENOMIC DNA]</scope>
    <source>
        <strain evidence="6 7">JCM 6370</strain>
    </source>
</reference>
<keyword evidence="2 4" id="KW-0238">DNA-binding</keyword>
<evidence type="ECO:0000259" key="5">
    <source>
        <dbReference type="PROSITE" id="PS50977"/>
    </source>
</evidence>
<accession>A0A7I7UFG3</accession>
<dbReference type="SUPFAM" id="SSF46689">
    <property type="entry name" value="Homeodomain-like"/>
    <property type="match status" value="1"/>
</dbReference>
<dbReference type="InterPro" id="IPR036271">
    <property type="entry name" value="Tet_transcr_reg_TetR-rel_C_sf"/>
</dbReference>
<evidence type="ECO:0000256" key="2">
    <source>
        <dbReference type="ARBA" id="ARBA00023125"/>
    </source>
</evidence>
<dbReference type="Gene3D" id="1.10.357.10">
    <property type="entry name" value="Tetracycline Repressor, domain 2"/>
    <property type="match status" value="1"/>
</dbReference>
<dbReference type="PANTHER" id="PTHR30055">
    <property type="entry name" value="HTH-TYPE TRANSCRIPTIONAL REGULATOR RUTR"/>
    <property type="match status" value="1"/>
</dbReference>
<organism evidence="6 7">
    <name type="scientific">Mycolicibacterium pulveris</name>
    <name type="common">Mycobacterium pulveris</name>
    <dbReference type="NCBI Taxonomy" id="36813"/>
    <lineage>
        <taxon>Bacteria</taxon>
        <taxon>Bacillati</taxon>
        <taxon>Actinomycetota</taxon>
        <taxon>Actinomycetes</taxon>
        <taxon>Mycobacteriales</taxon>
        <taxon>Mycobacteriaceae</taxon>
        <taxon>Mycolicibacterium</taxon>
    </lineage>
</organism>
<dbReference type="GO" id="GO:0000976">
    <property type="term" value="F:transcription cis-regulatory region binding"/>
    <property type="evidence" value="ECO:0007669"/>
    <property type="project" value="TreeGrafter"/>
</dbReference>
<dbReference type="SUPFAM" id="SSF48498">
    <property type="entry name" value="Tetracyclin repressor-like, C-terminal domain"/>
    <property type="match status" value="1"/>
</dbReference>
<dbReference type="PRINTS" id="PR00455">
    <property type="entry name" value="HTHTETR"/>
</dbReference>
<dbReference type="PROSITE" id="PS50977">
    <property type="entry name" value="HTH_TETR_2"/>
    <property type="match status" value="1"/>
</dbReference>
<dbReference type="InterPro" id="IPR009057">
    <property type="entry name" value="Homeodomain-like_sf"/>
</dbReference>
<evidence type="ECO:0000313" key="6">
    <source>
        <dbReference type="EMBL" id="BBY80194.1"/>
    </source>
</evidence>
<proteinExistence type="predicted"/>
<dbReference type="GO" id="GO:0003700">
    <property type="term" value="F:DNA-binding transcription factor activity"/>
    <property type="evidence" value="ECO:0007669"/>
    <property type="project" value="TreeGrafter"/>
</dbReference>
<evidence type="ECO:0000256" key="1">
    <source>
        <dbReference type="ARBA" id="ARBA00023015"/>
    </source>
</evidence>
<dbReference type="RefSeq" id="WP_163898434.1">
    <property type="nucleotide sequence ID" value="NZ_AP022599.1"/>
</dbReference>
<evidence type="ECO:0000256" key="4">
    <source>
        <dbReference type="PROSITE-ProRule" id="PRU00335"/>
    </source>
</evidence>
<keyword evidence="1" id="KW-0805">Transcription regulation</keyword>
<evidence type="ECO:0000256" key="3">
    <source>
        <dbReference type="ARBA" id="ARBA00023163"/>
    </source>
</evidence>